<evidence type="ECO:0000313" key="1">
    <source>
        <dbReference type="EMBL" id="KOM48093.1"/>
    </source>
</evidence>
<protein>
    <submittedName>
        <fullName evidence="1">Uncharacterized protein</fullName>
    </submittedName>
</protein>
<dbReference type="Proteomes" id="UP000053144">
    <property type="component" value="Chromosome 7"/>
</dbReference>
<name>A0A0L9UZ94_PHAAN</name>
<gene>
    <name evidence="1" type="ORF">LR48_Vigan07g179700</name>
</gene>
<dbReference type="EMBL" id="CM003377">
    <property type="protein sequence ID" value="KOM48093.1"/>
    <property type="molecule type" value="Genomic_DNA"/>
</dbReference>
<dbReference type="OMA" id="ARICSYV"/>
<accession>A0A0L9UZ94</accession>
<evidence type="ECO:0000313" key="2">
    <source>
        <dbReference type="Proteomes" id="UP000053144"/>
    </source>
</evidence>
<organism evidence="1 2">
    <name type="scientific">Phaseolus angularis</name>
    <name type="common">Azuki bean</name>
    <name type="synonym">Vigna angularis</name>
    <dbReference type="NCBI Taxonomy" id="3914"/>
    <lineage>
        <taxon>Eukaryota</taxon>
        <taxon>Viridiplantae</taxon>
        <taxon>Streptophyta</taxon>
        <taxon>Embryophyta</taxon>
        <taxon>Tracheophyta</taxon>
        <taxon>Spermatophyta</taxon>
        <taxon>Magnoliopsida</taxon>
        <taxon>eudicotyledons</taxon>
        <taxon>Gunneridae</taxon>
        <taxon>Pentapetalae</taxon>
        <taxon>rosids</taxon>
        <taxon>fabids</taxon>
        <taxon>Fabales</taxon>
        <taxon>Fabaceae</taxon>
        <taxon>Papilionoideae</taxon>
        <taxon>50 kb inversion clade</taxon>
        <taxon>NPAAA clade</taxon>
        <taxon>indigoferoid/millettioid clade</taxon>
        <taxon>Phaseoleae</taxon>
        <taxon>Vigna</taxon>
    </lineage>
</organism>
<dbReference type="AlphaFoldDB" id="A0A0L9UZ94"/>
<sequence length="167" mass="19772">MIGKYDSFNADHLSKEARICSYVITWILLPRSEDQSLLNAEDVYLLYALQTGIQTDWVSVISDYMRKVAKKNEYHLPYAVFINRILRLQSVDITNEITIIDNKKNVIEKLFLEHSGLRKGKEGWIFKDELCPDTDEVDPINTDKSRYEFRPQTRFEEFVEVRFKRLD</sequence>
<dbReference type="Gramene" id="KOM48093">
    <property type="protein sequence ID" value="KOM48093"/>
    <property type="gene ID" value="LR48_Vigan07g179700"/>
</dbReference>
<proteinExistence type="predicted"/>
<reference evidence="2" key="1">
    <citation type="journal article" date="2015" name="Proc. Natl. Acad. Sci. U.S.A.">
        <title>Genome sequencing of adzuki bean (Vigna angularis) provides insight into high starch and low fat accumulation and domestication.</title>
        <authorList>
            <person name="Yang K."/>
            <person name="Tian Z."/>
            <person name="Chen C."/>
            <person name="Luo L."/>
            <person name="Zhao B."/>
            <person name="Wang Z."/>
            <person name="Yu L."/>
            <person name="Li Y."/>
            <person name="Sun Y."/>
            <person name="Li W."/>
            <person name="Chen Y."/>
            <person name="Li Y."/>
            <person name="Zhang Y."/>
            <person name="Ai D."/>
            <person name="Zhao J."/>
            <person name="Shang C."/>
            <person name="Ma Y."/>
            <person name="Wu B."/>
            <person name="Wang M."/>
            <person name="Gao L."/>
            <person name="Sun D."/>
            <person name="Zhang P."/>
            <person name="Guo F."/>
            <person name="Wang W."/>
            <person name="Li Y."/>
            <person name="Wang J."/>
            <person name="Varshney R.K."/>
            <person name="Wang J."/>
            <person name="Ling H.Q."/>
            <person name="Wan P."/>
        </authorList>
    </citation>
    <scope>NUCLEOTIDE SEQUENCE</scope>
    <source>
        <strain evidence="2">cv. Jingnong 6</strain>
    </source>
</reference>